<dbReference type="PANTHER" id="PTHR43756:SF1">
    <property type="entry name" value="3-PHENYLPROPIONATE_CINNAMIC ACID DIOXYGENASE SUBUNIT ALPHA"/>
    <property type="match status" value="1"/>
</dbReference>
<proteinExistence type="inferred from homology"/>
<evidence type="ECO:0000313" key="11">
    <source>
        <dbReference type="Proteomes" id="UP000236723"/>
    </source>
</evidence>
<dbReference type="Proteomes" id="UP000236723">
    <property type="component" value="Unassembled WGS sequence"/>
</dbReference>
<keyword evidence="7" id="KW-0411">Iron-sulfur</keyword>
<evidence type="ECO:0000256" key="6">
    <source>
        <dbReference type="ARBA" id="ARBA00023004"/>
    </source>
</evidence>
<dbReference type="InterPro" id="IPR015881">
    <property type="entry name" value="ARHD_Rieske_2Fe_2S"/>
</dbReference>
<dbReference type="PANTHER" id="PTHR43756">
    <property type="entry name" value="CHOLINE MONOOXYGENASE, CHLOROPLASTIC"/>
    <property type="match status" value="1"/>
</dbReference>
<evidence type="ECO:0000256" key="5">
    <source>
        <dbReference type="ARBA" id="ARBA00023002"/>
    </source>
</evidence>
<dbReference type="InterPro" id="IPR015879">
    <property type="entry name" value="Ring_hydroxy_dOase_asu_C_dom"/>
</dbReference>
<dbReference type="InterPro" id="IPR036922">
    <property type="entry name" value="Rieske_2Fe-2S_sf"/>
</dbReference>
<keyword evidence="5" id="KW-0560">Oxidoreductase</keyword>
<dbReference type="GO" id="GO:0004497">
    <property type="term" value="F:monooxygenase activity"/>
    <property type="evidence" value="ECO:0007669"/>
    <property type="project" value="UniProtKB-ARBA"/>
</dbReference>
<dbReference type="Pfam" id="PF00355">
    <property type="entry name" value="Rieske"/>
    <property type="match status" value="1"/>
</dbReference>
<reference evidence="11" key="1">
    <citation type="submission" date="2016-10" db="EMBL/GenBank/DDBJ databases">
        <authorList>
            <person name="Varghese N."/>
            <person name="Submissions S."/>
        </authorList>
    </citation>
    <scope>NUCLEOTIDE SEQUENCE [LARGE SCALE GENOMIC DNA]</scope>
    <source>
        <strain evidence="11">DSM 43163</strain>
    </source>
</reference>
<accession>A0A1H6E2U4</accession>
<feature type="domain" description="Rieske" evidence="9">
    <location>
        <begin position="33"/>
        <end position="117"/>
    </location>
</feature>
<evidence type="ECO:0000259" key="9">
    <source>
        <dbReference type="PROSITE" id="PS51296"/>
    </source>
</evidence>
<dbReference type="Pfam" id="PF00848">
    <property type="entry name" value="Ring_hydroxyl_A"/>
    <property type="match status" value="1"/>
</dbReference>
<dbReference type="SUPFAM" id="SSF55961">
    <property type="entry name" value="Bet v1-like"/>
    <property type="match status" value="1"/>
</dbReference>
<dbReference type="RefSeq" id="WP_160147217.1">
    <property type="nucleotide sequence ID" value="NZ_FNVO01000031.1"/>
</dbReference>
<dbReference type="Gene3D" id="2.102.10.10">
    <property type="entry name" value="Rieske [2Fe-2S] iron-sulphur domain"/>
    <property type="match status" value="1"/>
</dbReference>
<keyword evidence="11" id="KW-1185">Reference proteome</keyword>
<dbReference type="EMBL" id="FNVO01000031">
    <property type="protein sequence ID" value="SEG91940.1"/>
    <property type="molecule type" value="Genomic_DNA"/>
</dbReference>
<dbReference type="GO" id="GO:0005506">
    <property type="term" value="F:iron ion binding"/>
    <property type="evidence" value="ECO:0007669"/>
    <property type="project" value="InterPro"/>
</dbReference>
<sequence length="434" mass="48977">MADASRDVTVPRRVWADEDVHRRELVRIFKTCWQFVAHESEIPEPGDYVTRRIGRDSVIVTRDETGQVRVLLNTCRHRGVPLCRADRGNTSHFRCSYHGWTYANTGELRGVTFQRDVYGKGGIDKSQLGLFQPAQVDSIYGLVFATWDPEAPSLADYLGPMRWYLHTVFGKFDHGLEVVGPPVRTMVRANWKAEGENLSGDGYHTFVTHQSAVELGLFATQHDLAEMAEVTGTRFTGRTVHCGNGHTMRIQRMPLQVKAPAYFGYPKEMWDEFDRNLSEAQREAQSCLSVGHGSVFPNMSFLENFKTNVDKKGDHARYIRITLRYPMGPAMTEQLWFLLQPRHADADWLRLSRLAYLRTNGPAGMFEVDDTENFVGITEAAAGTVAADLPVVLEGGLHHPPTPEEAGWPGDVADGDRTEKTIRAFHGRWQELMA</sequence>
<evidence type="ECO:0000256" key="1">
    <source>
        <dbReference type="ARBA" id="ARBA00008751"/>
    </source>
</evidence>
<dbReference type="GO" id="GO:0016705">
    <property type="term" value="F:oxidoreductase activity, acting on paired donors, with incorporation or reduction of molecular oxygen"/>
    <property type="evidence" value="ECO:0007669"/>
    <property type="project" value="UniProtKB-ARBA"/>
</dbReference>
<dbReference type="SUPFAM" id="SSF50022">
    <property type="entry name" value="ISP domain"/>
    <property type="match status" value="1"/>
</dbReference>
<gene>
    <name evidence="10" type="ORF">SAMN04489712_13136</name>
</gene>
<dbReference type="PRINTS" id="PR00090">
    <property type="entry name" value="RNGDIOXGNASE"/>
</dbReference>
<evidence type="ECO:0000256" key="8">
    <source>
        <dbReference type="ARBA" id="ARBA00023027"/>
    </source>
</evidence>
<protein>
    <submittedName>
        <fullName evidence="10">Ring hydroxylating alpha subunit (Catalytic domain)</fullName>
    </submittedName>
</protein>
<evidence type="ECO:0000256" key="7">
    <source>
        <dbReference type="ARBA" id="ARBA00023014"/>
    </source>
</evidence>
<dbReference type="Gene3D" id="3.90.380.10">
    <property type="entry name" value="Naphthalene 1,2-dioxygenase Alpha Subunit, Chain A, domain 1"/>
    <property type="match status" value="1"/>
</dbReference>
<dbReference type="InterPro" id="IPR001663">
    <property type="entry name" value="Rng_hydr_dOase-A"/>
</dbReference>
<keyword evidence="4" id="KW-0223">Dioxygenase</keyword>
<organism evidence="10 11">
    <name type="scientific">Thermomonospora echinospora</name>
    <dbReference type="NCBI Taxonomy" id="1992"/>
    <lineage>
        <taxon>Bacteria</taxon>
        <taxon>Bacillati</taxon>
        <taxon>Actinomycetota</taxon>
        <taxon>Actinomycetes</taxon>
        <taxon>Streptosporangiales</taxon>
        <taxon>Thermomonosporaceae</taxon>
        <taxon>Thermomonospora</taxon>
    </lineage>
</organism>
<dbReference type="GO" id="GO:0051537">
    <property type="term" value="F:2 iron, 2 sulfur cluster binding"/>
    <property type="evidence" value="ECO:0007669"/>
    <property type="project" value="UniProtKB-KW"/>
</dbReference>
<keyword evidence="8" id="KW-0520">NAD</keyword>
<name>A0A1H6E2U4_9ACTN</name>
<evidence type="ECO:0000256" key="2">
    <source>
        <dbReference type="ARBA" id="ARBA00022714"/>
    </source>
</evidence>
<dbReference type="GO" id="GO:0051213">
    <property type="term" value="F:dioxygenase activity"/>
    <property type="evidence" value="ECO:0007669"/>
    <property type="project" value="UniProtKB-KW"/>
</dbReference>
<dbReference type="InterPro" id="IPR017941">
    <property type="entry name" value="Rieske_2Fe-2S"/>
</dbReference>
<evidence type="ECO:0000313" key="10">
    <source>
        <dbReference type="EMBL" id="SEG91940.1"/>
    </source>
</evidence>
<keyword evidence="3" id="KW-0479">Metal-binding</keyword>
<comment type="similarity">
    <text evidence="1">Belongs to the bacterial ring-hydroxylating dioxygenase alpha subunit family.</text>
</comment>
<evidence type="ECO:0000256" key="4">
    <source>
        <dbReference type="ARBA" id="ARBA00022964"/>
    </source>
</evidence>
<evidence type="ECO:0000256" key="3">
    <source>
        <dbReference type="ARBA" id="ARBA00022723"/>
    </source>
</evidence>
<keyword evidence="6" id="KW-0408">Iron</keyword>
<dbReference type="PROSITE" id="PS00570">
    <property type="entry name" value="RING_HYDROXYL_ALPHA"/>
    <property type="match status" value="1"/>
</dbReference>
<dbReference type="OrthoDB" id="5243643at2"/>
<keyword evidence="2" id="KW-0001">2Fe-2S</keyword>
<dbReference type="AlphaFoldDB" id="A0A1H6E2U4"/>
<dbReference type="PROSITE" id="PS51296">
    <property type="entry name" value="RIESKE"/>
    <property type="match status" value="1"/>
</dbReference>